<evidence type="ECO:0000313" key="1">
    <source>
        <dbReference type="EMBL" id="GAG11487.1"/>
    </source>
</evidence>
<dbReference type="AlphaFoldDB" id="X0VJX8"/>
<sequence length="239" mass="27265">IKTKLIDSSISQWDEILSVFNNSAINKDILVYFKDDKLQNLIIEQGIAGELKDTIGDYLMIVDANMNFSQTDVMINRSIDYKLEQSPNGLFAKLHVNYAHNGNAGDQASEYKTYTRVYVPLGSKLIKAEGMTAEKVDVKSELGKTFFGVFISIEPSQIGSLYFEYKLPVDIYYLVSNGQYELYVQKQPGNKVEILTIDLEFINSIKSYNPIGFYANKIDSNHIRWESDLIMDRGFEVNF</sequence>
<gene>
    <name evidence="1" type="ORF">S01H1_39245</name>
</gene>
<reference evidence="1" key="1">
    <citation type="journal article" date="2014" name="Front. Microbiol.">
        <title>High frequency of phylogenetically diverse reductive dehalogenase-homologous genes in deep subseafloor sedimentary metagenomes.</title>
        <authorList>
            <person name="Kawai M."/>
            <person name="Futagami T."/>
            <person name="Toyoda A."/>
            <person name="Takaki Y."/>
            <person name="Nishi S."/>
            <person name="Hori S."/>
            <person name="Arai W."/>
            <person name="Tsubouchi T."/>
            <person name="Morono Y."/>
            <person name="Uchiyama I."/>
            <person name="Ito T."/>
            <person name="Fujiyama A."/>
            <person name="Inagaki F."/>
            <person name="Takami H."/>
        </authorList>
    </citation>
    <scope>NUCLEOTIDE SEQUENCE</scope>
    <source>
        <strain evidence="1">Expedition CK06-06</strain>
    </source>
</reference>
<comment type="caution">
    <text evidence="1">The sequence shown here is derived from an EMBL/GenBank/DDBJ whole genome shotgun (WGS) entry which is preliminary data.</text>
</comment>
<protein>
    <submittedName>
        <fullName evidence="1">Uncharacterized protein</fullName>
    </submittedName>
</protein>
<accession>X0VJX8</accession>
<feature type="non-terminal residue" evidence="1">
    <location>
        <position position="1"/>
    </location>
</feature>
<name>X0VJX8_9ZZZZ</name>
<organism evidence="1">
    <name type="scientific">marine sediment metagenome</name>
    <dbReference type="NCBI Taxonomy" id="412755"/>
    <lineage>
        <taxon>unclassified sequences</taxon>
        <taxon>metagenomes</taxon>
        <taxon>ecological metagenomes</taxon>
    </lineage>
</organism>
<proteinExistence type="predicted"/>
<dbReference type="EMBL" id="BARS01024753">
    <property type="protein sequence ID" value="GAG11487.1"/>
    <property type="molecule type" value="Genomic_DNA"/>
</dbReference>